<name>A0AAU9WLH4_9CNID</name>
<dbReference type="Proteomes" id="UP001159428">
    <property type="component" value="Unassembled WGS sequence"/>
</dbReference>
<organism evidence="2 3">
    <name type="scientific">Pocillopora meandrina</name>
    <dbReference type="NCBI Taxonomy" id="46732"/>
    <lineage>
        <taxon>Eukaryota</taxon>
        <taxon>Metazoa</taxon>
        <taxon>Cnidaria</taxon>
        <taxon>Anthozoa</taxon>
        <taxon>Hexacorallia</taxon>
        <taxon>Scleractinia</taxon>
        <taxon>Astrocoeniina</taxon>
        <taxon>Pocilloporidae</taxon>
        <taxon>Pocillopora</taxon>
    </lineage>
</organism>
<dbReference type="AlphaFoldDB" id="A0AAU9WLH4"/>
<proteinExistence type="predicted"/>
<reference evidence="2 3" key="1">
    <citation type="submission" date="2022-05" db="EMBL/GenBank/DDBJ databases">
        <authorList>
            <consortium name="Genoscope - CEA"/>
            <person name="William W."/>
        </authorList>
    </citation>
    <scope>NUCLEOTIDE SEQUENCE [LARGE SCALE GENOMIC DNA]</scope>
</reference>
<keyword evidence="3" id="KW-1185">Reference proteome</keyword>
<dbReference type="EMBL" id="CALNXJ010000016">
    <property type="protein sequence ID" value="CAH3117877.1"/>
    <property type="molecule type" value="Genomic_DNA"/>
</dbReference>
<evidence type="ECO:0000313" key="2">
    <source>
        <dbReference type="EMBL" id="CAH3117877.1"/>
    </source>
</evidence>
<feature type="chain" id="PRO_5043897295" evidence="1">
    <location>
        <begin position="22"/>
        <end position="426"/>
    </location>
</feature>
<sequence length="426" mass="48396">MASFYWKAVFLLCWMVVVSVARRRQLTKNPNRTRDQRRGKTATSDFWCPTCQGPTKESCDGSSTNTTCPKAAFCMAVWDKNMFARKCVNRKMLDVLTENCANVSPMAWKCRRRNKPYHLSWCEQSGCRAKVPGTVNKPDPFWCPTCQSSSQESCDSNLAQTACPKADLCMTVQDENVFVRKCVNRKMRELVTKDCTRAVGFEEWVCRKKRRYHVTFCDQSGCKAEFSKVTKDHHLDDEEEVMKPFWCPTCQSNSEESCAATVTNTTCPKADFCMALWDKNVFTRKCINKKMLDALTKNCRLDSSMKWQCNGKRSYHMTVCNQPGCTAKVSEISTENEIPEDPSFKCPTCPICKNSQQCDSEMIMTECSMATRCMVLRVNGTADVESLFTRSCVTEKIFKVIKRGCINRHGCEIASCTQSGCKPVLS</sequence>
<gene>
    <name evidence="2" type="ORF">PMEA_00007683</name>
</gene>
<evidence type="ECO:0000313" key="3">
    <source>
        <dbReference type="Proteomes" id="UP001159428"/>
    </source>
</evidence>
<accession>A0AAU9WLH4</accession>
<protein>
    <submittedName>
        <fullName evidence="2">Uncharacterized protein</fullName>
    </submittedName>
</protein>
<evidence type="ECO:0000256" key="1">
    <source>
        <dbReference type="SAM" id="SignalP"/>
    </source>
</evidence>
<keyword evidence="1" id="KW-0732">Signal</keyword>
<feature type="signal peptide" evidence="1">
    <location>
        <begin position="1"/>
        <end position="21"/>
    </location>
</feature>
<comment type="caution">
    <text evidence="2">The sequence shown here is derived from an EMBL/GenBank/DDBJ whole genome shotgun (WGS) entry which is preliminary data.</text>
</comment>